<feature type="transmembrane region" description="Helical" evidence="5">
    <location>
        <begin position="155"/>
        <end position="180"/>
    </location>
</feature>
<keyword evidence="7" id="KW-1185">Reference proteome</keyword>
<feature type="transmembrane region" description="Helical" evidence="5">
    <location>
        <begin position="16"/>
        <end position="35"/>
    </location>
</feature>
<accession>A0AAN6MVW6</accession>
<dbReference type="AlphaFoldDB" id="A0AAN6MVW6"/>
<feature type="transmembrane region" description="Helical" evidence="5">
    <location>
        <begin position="121"/>
        <end position="143"/>
    </location>
</feature>
<sequence>MAQLQPYKGGYYLWKYVPSVEAAAIFCVLFLFATAAHSWRVWKTRTWFCIPFAIGGYFEVIGYATRAAAHDRTGKLMPYAIQNQQILLAPALFAASIYMTLSRTIRSVNGERYSIVRADWLTRIFVLGDVLSFVVQGSAVGLMVTGGNNAVAGQWIVVTGLLIQMIMFALFGLTALLFHVRMRRDPMGLRSQRQTTAAVNWERSLHMLYGVSVLVMVRSVFRVIEFILGPDGYPLTHEWTLYVFDSVPMLVVMIIFWQWFPSPRPSRGWEEVCEPLRRLSGQRLESK</sequence>
<evidence type="ECO:0000256" key="3">
    <source>
        <dbReference type="ARBA" id="ARBA00022989"/>
    </source>
</evidence>
<dbReference type="Proteomes" id="UP001303473">
    <property type="component" value="Unassembled WGS sequence"/>
</dbReference>
<dbReference type="EMBL" id="MU853991">
    <property type="protein sequence ID" value="KAK3934435.1"/>
    <property type="molecule type" value="Genomic_DNA"/>
</dbReference>
<gene>
    <name evidence="6" type="ORF">QBC46DRAFT_299835</name>
</gene>
<evidence type="ECO:0000256" key="1">
    <source>
        <dbReference type="ARBA" id="ARBA00004141"/>
    </source>
</evidence>
<evidence type="ECO:0000256" key="4">
    <source>
        <dbReference type="ARBA" id="ARBA00023136"/>
    </source>
</evidence>
<keyword evidence="2 5" id="KW-0812">Transmembrane</keyword>
<evidence type="ECO:0000256" key="5">
    <source>
        <dbReference type="SAM" id="Phobius"/>
    </source>
</evidence>
<dbReference type="InterPro" id="IPR007568">
    <property type="entry name" value="RTA1"/>
</dbReference>
<keyword evidence="4 5" id="KW-0472">Membrane</keyword>
<dbReference type="GO" id="GO:0016020">
    <property type="term" value="C:membrane"/>
    <property type="evidence" value="ECO:0007669"/>
    <property type="project" value="UniProtKB-SubCell"/>
</dbReference>
<dbReference type="Pfam" id="PF04479">
    <property type="entry name" value="RTA1"/>
    <property type="match status" value="1"/>
</dbReference>
<evidence type="ECO:0000313" key="6">
    <source>
        <dbReference type="EMBL" id="KAK3934435.1"/>
    </source>
</evidence>
<feature type="transmembrane region" description="Helical" evidence="5">
    <location>
        <begin position="47"/>
        <end position="65"/>
    </location>
</feature>
<feature type="transmembrane region" description="Helical" evidence="5">
    <location>
        <begin position="85"/>
        <end position="101"/>
    </location>
</feature>
<evidence type="ECO:0000313" key="7">
    <source>
        <dbReference type="Proteomes" id="UP001303473"/>
    </source>
</evidence>
<dbReference type="PANTHER" id="PTHR31465:SF27">
    <property type="entry name" value="DOMAIN PROTEIN, PUTATIVE (AFU_ORTHOLOGUE AFUA_3G01030)-RELATED"/>
    <property type="match status" value="1"/>
</dbReference>
<comment type="subcellular location">
    <subcellularLocation>
        <location evidence="1">Membrane</location>
        <topology evidence="1">Multi-pass membrane protein</topology>
    </subcellularLocation>
</comment>
<evidence type="ECO:0000256" key="2">
    <source>
        <dbReference type="ARBA" id="ARBA00022692"/>
    </source>
</evidence>
<organism evidence="6 7">
    <name type="scientific">Diplogelasinospora grovesii</name>
    <dbReference type="NCBI Taxonomy" id="303347"/>
    <lineage>
        <taxon>Eukaryota</taxon>
        <taxon>Fungi</taxon>
        <taxon>Dikarya</taxon>
        <taxon>Ascomycota</taxon>
        <taxon>Pezizomycotina</taxon>
        <taxon>Sordariomycetes</taxon>
        <taxon>Sordariomycetidae</taxon>
        <taxon>Sordariales</taxon>
        <taxon>Diplogelasinosporaceae</taxon>
        <taxon>Diplogelasinospora</taxon>
    </lineage>
</organism>
<comment type="caution">
    <text evidence="6">The sequence shown here is derived from an EMBL/GenBank/DDBJ whole genome shotgun (WGS) entry which is preliminary data.</text>
</comment>
<keyword evidence="3 5" id="KW-1133">Transmembrane helix</keyword>
<feature type="transmembrane region" description="Helical" evidence="5">
    <location>
        <begin position="201"/>
        <end position="221"/>
    </location>
</feature>
<dbReference type="PANTHER" id="PTHR31465">
    <property type="entry name" value="PROTEIN RTA1-RELATED"/>
    <property type="match status" value="1"/>
</dbReference>
<name>A0AAN6MVW6_9PEZI</name>
<reference evidence="7" key="1">
    <citation type="journal article" date="2023" name="Mol. Phylogenet. Evol.">
        <title>Genome-scale phylogeny and comparative genomics of the fungal order Sordariales.</title>
        <authorList>
            <person name="Hensen N."/>
            <person name="Bonometti L."/>
            <person name="Westerberg I."/>
            <person name="Brannstrom I.O."/>
            <person name="Guillou S."/>
            <person name="Cros-Aarteil S."/>
            <person name="Calhoun S."/>
            <person name="Haridas S."/>
            <person name="Kuo A."/>
            <person name="Mondo S."/>
            <person name="Pangilinan J."/>
            <person name="Riley R."/>
            <person name="LaButti K."/>
            <person name="Andreopoulos B."/>
            <person name="Lipzen A."/>
            <person name="Chen C."/>
            <person name="Yan M."/>
            <person name="Daum C."/>
            <person name="Ng V."/>
            <person name="Clum A."/>
            <person name="Steindorff A."/>
            <person name="Ohm R.A."/>
            <person name="Martin F."/>
            <person name="Silar P."/>
            <person name="Natvig D.O."/>
            <person name="Lalanne C."/>
            <person name="Gautier V."/>
            <person name="Ament-Velasquez S.L."/>
            <person name="Kruys A."/>
            <person name="Hutchinson M.I."/>
            <person name="Powell A.J."/>
            <person name="Barry K."/>
            <person name="Miller A.N."/>
            <person name="Grigoriev I.V."/>
            <person name="Debuchy R."/>
            <person name="Gladieux P."/>
            <person name="Hiltunen Thoren M."/>
            <person name="Johannesson H."/>
        </authorList>
    </citation>
    <scope>NUCLEOTIDE SEQUENCE [LARGE SCALE GENOMIC DNA]</scope>
    <source>
        <strain evidence="7">CBS 340.73</strain>
    </source>
</reference>
<protein>
    <submittedName>
        <fullName evidence="6">RTA1 like protein</fullName>
    </submittedName>
</protein>
<feature type="transmembrane region" description="Helical" evidence="5">
    <location>
        <begin position="241"/>
        <end position="260"/>
    </location>
</feature>
<proteinExistence type="predicted"/>